<dbReference type="PANTHER" id="PTHR34580">
    <property type="match status" value="1"/>
</dbReference>
<dbReference type="Proteomes" id="UP001208567">
    <property type="component" value="Unassembled WGS sequence"/>
</dbReference>
<dbReference type="Pfam" id="PF25583">
    <property type="entry name" value="WCX"/>
    <property type="match status" value="1"/>
</dbReference>
<evidence type="ECO:0000313" key="4">
    <source>
        <dbReference type="EMBL" id="GLC31467.1"/>
    </source>
</evidence>
<dbReference type="Pfam" id="PF08279">
    <property type="entry name" value="HTH_11"/>
    <property type="match status" value="1"/>
</dbReference>
<dbReference type="RefSeq" id="WP_264850771.1">
    <property type="nucleotide sequence ID" value="NZ_BRXR01000001.1"/>
</dbReference>
<evidence type="ECO:0000259" key="2">
    <source>
        <dbReference type="Pfam" id="PF13280"/>
    </source>
</evidence>
<dbReference type="InterPro" id="IPR036390">
    <property type="entry name" value="WH_DNA-bd_sf"/>
</dbReference>
<dbReference type="SUPFAM" id="SSF46785">
    <property type="entry name" value="Winged helix' DNA-binding domain"/>
    <property type="match status" value="1"/>
</dbReference>
<protein>
    <submittedName>
        <fullName evidence="4">Transcriptional regulator</fullName>
    </submittedName>
</protein>
<feature type="domain" description="WYL" evidence="2">
    <location>
        <begin position="144"/>
        <end position="207"/>
    </location>
</feature>
<feature type="domain" description="WCX" evidence="3">
    <location>
        <begin position="239"/>
        <end position="313"/>
    </location>
</feature>
<dbReference type="InterPro" id="IPR026881">
    <property type="entry name" value="WYL_dom"/>
</dbReference>
<dbReference type="PANTHER" id="PTHR34580:SF8">
    <property type="entry name" value="WYL DOMAIN-CONTAINING PROTEIN"/>
    <property type="match status" value="1"/>
</dbReference>
<dbReference type="InterPro" id="IPR013196">
    <property type="entry name" value="HTH_11"/>
</dbReference>
<dbReference type="CDD" id="cd00090">
    <property type="entry name" value="HTH_ARSR"/>
    <property type="match status" value="1"/>
</dbReference>
<proteinExistence type="predicted"/>
<evidence type="ECO:0000259" key="1">
    <source>
        <dbReference type="Pfam" id="PF08279"/>
    </source>
</evidence>
<reference evidence="4 5" key="1">
    <citation type="journal article" date="2024" name="Int. J. Syst. Evol. Microbiol.">
        <title>Clostridium omnivorum sp. nov., isolated from anoxic soil under the treatment of reductive soil disinfestation.</title>
        <authorList>
            <person name="Ueki A."/>
            <person name="Tonouchi A."/>
            <person name="Kaku N."/>
            <person name="Honma S."/>
            <person name="Ueki K."/>
        </authorList>
    </citation>
    <scope>NUCLEOTIDE SEQUENCE [LARGE SCALE GENOMIC DNA]</scope>
    <source>
        <strain evidence="4 5">E14</strain>
    </source>
</reference>
<sequence length="322" mass="37019">MSKLAHLTQILITLQYKKLVTASELAEIINVDKKTIYRYIDTLVAADLPVYTKKGRHGGFYLDGEIFIKDAKLNEEEMKSLLIAAEVLTADNGFAFEHEFKRAVTKIKNVSLRNEDKLSVLDSSKDFKISSIGDLGKIEDIMCKINYAMSKGRALETIYYSLAKTSTTKERLDPYNIILREGSWYLIAYSYLKNEVEFFALSRIKSLIVTDDIFIKPQDFKLGEFLEKNWVAFRGSNKQIKIKFSKSTAEFVKNIKWHAHQSIEDEKDGGIILNLFLDDFAEIKQWIMGFGAEAEVLEPKELRDDIADDIKKLYVNYKIKMA</sequence>
<dbReference type="Pfam" id="PF13280">
    <property type="entry name" value="WYL"/>
    <property type="match status" value="1"/>
</dbReference>
<organism evidence="4 5">
    <name type="scientific">Clostridium omnivorum</name>
    <dbReference type="NCBI Taxonomy" id="1604902"/>
    <lineage>
        <taxon>Bacteria</taxon>
        <taxon>Bacillati</taxon>
        <taxon>Bacillota</taxon>
        <taxon>Clostridia</taxon>
        <taxon>Eubacteriales</taxon>
        <taxon>Clostridiaceae</taxon>
        <taxon>Clostridium</taxon>
    </lineage>
</organism>
<dbReference type="InterPro" id="IPR051534">
    <property type="entry name" value="CBASS_pafABC_assoc_protein"/>
</dbReference>
<evidence type="ECO:0000313" key="5">
    <source>
        <dbReference type="Proteomes" id="UP001208567"/>
    </source>
</evidence>
<name>A0ABQ5N883_9CLOT</name>
<accession>A0ABQ5N883</accession>
<dbReference type="InterPro" id="IPR011991">
    <property type="entry name" value="ArsR-like_HTH"/>
</dbReference>
<evidence type="ECO:0000259" key="3">
    <source>
        <dbReference type="Pfam" id="PF25583"/>
    </source>
</evidence>
<dbReference type="Gene3D" id="1.10.10.10">
    <property type="entry name" value="Winged helix-like DNA-binding domain superfamily/Winged helix DNA-binding domain"/>
    <property type="match status" value="1"/>
</dbReference>
<gene>
    <name evidence="4" type="ORF">bsdE14_28770</name>
</gene>
<dbReference type="InterPro" id="IPR057727">
    <property type="entry name" value="WCX_dom"/>
</dbReference>
<dbReference type="PROSITE" id="PS52050">
    <property type="entry name" value="WYL"/>
    <property type="match status" value="1"/>
</dbReference>
<dbReference type="EMBL" id="BRXR01000001">
    <property type="protein sequence ID" value="GLC31467.1"/>
    <property type="molecule type" value="Genomic_DNA"/>
</dbReference>
<dbReference type="InterPro" id="IPR036388">
    <property type="entry name" value="WH-like_DNA-bd_sf"/>
</dbReference>
<feature type="domain" description="Helix-turn-helix type 11" evidence="1">
    <location>
        <begin position="7"/>
        <end position="58"/>
    </location>
</feature>
<keyword evidence="5" id="KW-1185">Reference proteome</keyword>
<comment type="caution">
    <text evidence="4">The sequence shown here is derived from an EMBL/GenBank/DDBJ whole genome shotgun (WGS) entry which is preliminary data.</text>
</comment>